<accession>A0A0E9R0I0</accession>
<protein>
    <submittedName>
        <fullName evidence="2">Uncharacterized protein</fullName>
    </submittedName>
</protein>
<dbReference type="AlphaFoldDB" id="A0A0E9R0I0"/>
<dbReference type="EMBL" id="GBXM01086764">
    <property type="protein sequence ID" value="JAH21813.1"/>
    <property type="molecule type" value="Transcribed_RNA"/>
</dbReference>
<reference evidence="2" key="2">
    <citation type="journal article" date="2015" name="Fish Shellfish Immunol.">
        <title>Early steps in the European eel (Anguilla anguilla)-Vibrio vulnificus interaction in the gills: Role of the RtxA13 toxin.</title>
        <authorList>
            <person name="Callol A."/>
            <person name="Pajuelo D."/>
            <person name="Ebbesson L."/>
            <person name="Teles M."/>
            <person name="MacKenzie S."/>
            <person name="Amaro C."/>
        </authorList>
    </citation>
    <scope>NUCLEOTIDE SEQUENCE</scope>
</reference>
<evidence type="ECO:0000313" key="2">
    <source>
        <dbReference type="EMBL" id="JAH21813.1"/>
    </source>
</evidence>
<name>A0A0E9R0I0_ANGAN</name>
<evidence type="ECO:0000256" key="1">
    <source>
        <dbReference type="SAM" id="MobiDB-lite"/>
    </source>
</evidence>
<organism evidence="2">
    <name type="scientific">Anguilla anguilla</name>
    <name type="common">European freshwater eel</name>
    <name type="synonym">Muraena anguilla</name>
    <dbReference type="NCBI Taxonomy" id="7936"/>
    <lineage>
        <taxon>Eukaryota</taxon>
        <taxon>Metazoa</taxon>
        <taxon>Chordata</taxon>
        <taxon>Craniata</taxon>
        <taxon>Vertebrata</taxon>
        <taxon>Euteleostomi</taxon>
        <taxon>Actinopterygii</taxon>
        <taxon>Neopterygii</taxon>
        <taxon>Teleostei</taxon>
        <taxon>Anguilliformes</taxon>
        <taxon>Anguillidae</taxon>
        <taxon>Anguilla</taxon>
    </lineage>
</organism>
<feature type="region of interest" description="Disordered" evidence="1">
    <location>
        <begin position="1"/>
        <end position="20"/>
    </location>
</feature>
<sequence>MKTFGNENKPFRPSSLAILL</sequence>
<reference evidence="2" key="1">
    <citation type="submission" date="2014-11" db="EMBL/GenBank/DDBJ databases">
        <authorList>
            <person name="Amaro Gonzalez C."/>
        </authorList>
    </citation>
    <scope>NUCLEOTIDE SEQUENCE</scope>
</reference>
<proteinExistence type="predicted"/>